<dbReference type="Pfam" id="PF17919">
    <property type="entry name" value="RT_RNaseH_2"/>
    <property type="match status" value="1"/>
</dbReference>
<organism evidence="4 5">
    <name type="scientific">Stichopus japonicus</name>
    <name type="common">Sea cucumber</name>
    <dbReference type="NCBI Taxonomy" id="307972"/>
    <lineage>
        <taxon>Eukaryota</taxon>
        <taxon>Metazoa</taxon>
        <taxon>Echinodermata</taxon>
        <taxon>Eleutherozoa</taxon>
        <taxon>Echinozoa</taxon>
        <taxon>Holothuroidea</taxon>
        <taxon>Aspidochirotacea</taxon>
        <taxon>Aspidochirotida</taxon>
        <taxon>Stichopodidae</taxon>
        <taxon>Apostichopus</taxon>
    </lineage>
</organism>
<reference evidence="4 5" key="1">
    <citation type="journal article" date="2017" name="PLoS Biol.">
        <title>The sea cucumber genome provides insights into morphological evolution and visceral regeneration.</title>
        <authorList>
            <person name="Zhang X."/>
            <person name="Sun L."/>
            <person name="Yuan J."/>
            <person name="Sun Y."/>
            <person name="Gao Y."/>
            <person name="Zhang L."/>
            <person name="Li S."/>
            <person name="Dai H."/>
            <person name="Hamel J.F."/>
            <person name="Liu C."/>
            <person name="Yu Y."/>
            <person name="Liu S."/>
            <person name="Lin W."/>
            <person name="Guo K."/>
            <person name="Jin S."/>
            <person name="Xu P."/>
            <person name="Storey K.B."/>
            <person name="Huan P."/>
            <person name="Zhang T."/>
            <person name="Zhou Y."/>
            <person name="Zhang J."/>
            <person name="Lin C."/>
            <person name="Li X."/>
            <person name="Xing L."/>
            <person name="Huo D."/>
            <person name="Sun M."/>
            <person name="Wang L."/>
            <person name="Mercier A."/>
            <person name="Li F."/>
            <person name="Yang H."/>
            <person name="Xiang J."/>
        </authorList>
    </citation>
    <scope>NUCLEOTIDE SEQUENCE [LARGE SCALE GENOMIC DNA]</scope>
    <source>
        <strain evidence="4">Shaxun</strain>
        <tissue evidence="4">Muscle</tissue>
    </source>
</reference>
<dbReference type="AlphaFoldDB" id="A0A2G8JER9"/>
<dbReference type="OrthoDB" id="6142245at2759"/>
<evidence type="ECO:0000313" key="4">
    <source>
        <dbReference type="EMBL" id="PIK34232.1"/>
    </source>
</evidence>
<evidence type="ECO:0000259" key="2">
    <source>
        <dbReference type="Pfam" id="PF00078"/>
    </source>
</evidence>
<dbReference type="Gene3D" id="3.30.70.270">
    <property type="match status" value="2"/>
</dbReference>
<feature type="region of interest" description="Disordered" evidence="1">
    <location>
        <begin position="37"/>
        <end position="60"/>
    </location>
</feature>
<accession>A0A2G8JER9</accession>
<evidence type="ECO:0000259" key="3">
    <source>
        <dbReference type="Pfam" id="PF17919"/>
    </source>
</evidence>
<dbReference type="InterPro" id="IPR041577">
    <property type="entry name" value="RT_RNaseH_2"/>
</dbReference>
<dbReference type="Proteomes" id="UP000230750">
    <property type="component" value="Unassembled WGS sequence"/>
</dbReference>
<feature type="domain" description="Reverse transcriptase/retrotransposon-derived protein RNase H-like" evidence="3">
    <location>
        <begin position="333"/>
        <end position="416"/>
    </location>
</feature>
<dbReference type="Pfam" id="PF00078">
    <property type="entry name" value="RVT_1"/>
    <property type="match status" value="1"/>
</dbReference>
<comment type="caution">
    <text evidence="4">The sequence shown here is derived from an EMBL/GenBank/DDBJ whole genome shotgun (WGS) entry which is preliminary data.</text>
</comment>
<protein>
    <submittedName>
        <fullName evidence="4">Uncharacterized protein</fullName>
    </submittedName>
</protein>
<evidence type="ECO:0000256" key="1">
    <source>
        <dbReference type="SAM" id="MobiDB-lite"/>
    </source>
</evidence>
<dbReference type="InterPro" id="IPR043128">
    <property type="entry name" value="Rev_trsase/Diguanyl_cyclase"/>
</dbReference>
<dbReference type="InterPro" id="IPR000477">
    <property type="entry name" value="RT_dom"/>
</dbReference>
<dbReference type="EMBL" id="MRZV01002240">
    <property type="protein sequence ID" value="PIK34232.1"/>
    <property type="molecule type" value="Genomic_DNA"/>
</dbReference>
<dbReference type="SUPFAM" id="SSF56672">
    <property type="entry name" value="DNA/RNA polymerases"/>
    <property type="match status" value="1"/>
</dbReference>
<name>A0A2G8JER9_STIJA</name>
<dbReference type="PANTHER" id="PTHR37984:SF8">
    <property type="entry name" value="CCHC-TYPE DOMAIN-CONTAINING PROTEIN"/>
    <property type="match status" value="1"/>
</dbReference>
<proteinExistence type="predicted"/>
<feature type="compositionally biased region" description="Basic residues" evidence="1">
    <location>
        <begin position="51"/>
        <end position="60"/>
    </location>
</feature>
<keyword evidence="5" id="KW-1185">Reference proteome</keyword>
<dbReference type="PANTHER" id="PTHR37984">
    <property type="entry name" value="PROTEIN CBG26694"/>
    <property type="match status" value="1"/>
</dbReference>
<dbReference type="InterPro" id="IPR043502">
    <property type="entry name" value="DNA/RNA_pol_sf"/>
</dbReference>
<feature type="domain" description="Reverse transcriptase" evidence="2">
    <location>
        <begin position="185"/>
        <end position="268"/>
    </location>
</feature>
<feature type="compositionally biased region" description="Polar residues" evidence="1">
    <location>
        <begin position="37"/>
        <end position="50"/>
    </location>
</feature>
<sequence>MQVLWEQTVFGKYQCPAYGKTCSKCDRKNHFAAQCRTATRKASASGSQRSGPKRGNMKRKPWVNAIAEGASNVGDSSSESLSDDDFEDVNTVNLLTPPKTENNINYINYKQQSHIYADMSIDEVRVTFQIDGGNLQHLTKLSYEETSKAVQQMGLIEVRHENIAKPLGVMQCVTNANDGIDGYWLPFGLNAAPEEFQRRQHQALEGLPGVKCIVDDVIVYGEGPTKEAAIRDHDQKVRNLMDRCREKNLRRNRDKVKFRTDEVSFMGHLITSQGLKPDPRKVEAVIKMPKPTDAQAVRRFIAFVTYLSKFLPKLSDACEPMRKLTLKDTEWSWHEVHDKAFNNIKSLVTSQPVLSYYDSERNLPCRVTRQSPDWVLIMQDGHPIAFASRALSDIETRYAIIEKELLSVILGWKDFTNTRMIWS</sequence>
<evidence type="ECO:0000313" key="5">
    <source>
        <dbReference type="Proteomes" id="UP000230750"/>
    </source>
</evidence>
<gene>
    <name evidence="4" type="ORF">BSL78_28946</name>
</gene>
<dbReference type="FunFam" id="3.30.70.270:FF:000023">
    <property type="entry name" value="Pol"/>
    <property type="match status" value="1"/>
</dbReference>
<dbReference type="InterPro" id="IPR050951">
    <property type="entry name" value="Retrovirus_Pol_polyprotein"/>
</dbReference>